<dbReference type="Gene3D" id="6.10.250.1450">
    <property type="match status" value="1"/>
</dbReference>
<evidence type="ECO:0000256" key="3">
    <source>
        <dbReference type="ARBA" id="ARBA00022723"/>
    </source>
</evidence>
<sequence>MTIKELDAIRQKKKALIDVRRVVREQGEKLAAKTGYRKQVLVCGGTGCTSSHSMKVIAQLEQSLQELGITDVLVVKTGCFGLCALGPIMIVYPEGAFYAQMTPEHVKTVAEQHLVKGGKIVKELLYQGTVAEDGTIIPFAETPFYKKQMRIALRNCGVIAPEDIEEAIAAGDYAALEKVLTSMTPDDVINEMSASGLRGRGGAGFPTGRKWSFAKASPGDIKYVCCNADEGDPGAFMDRSVLEGDPHCVLEAMTIAGYAIGAHQGYIYVRAEYPVAVERLKIAIKQAHEYGLLGKDILGLGFDFDIEIRLGAGAFVCGEETALMTSIEGHRGEPRPRPPFPAVKGLFGKPTILNNVETWANVNPIIVNGAAWFAKIGTQTSTGTKVFALGGKITNVGLVEVPMGTTLREIVEEIGGGIPGGKKFKAAQTGGPSGGCIPAECIDTPIDYDSLLAIGSMMGSGGMIILDEDTCMVDISKFYLEFTADESCGKCTPCRIGTKRLLQLLTKITEGKGEPEDLVKIEELASHMKQSSLCALGQSAPNPILSTLRYFRQEYVDHIEKKHCDAGVCKALLTYSIDPTKCRGCTLCARNCPTHAISGKVREVHVIDKDICIKCGVCMANCKFGAVVRQ</sequence>
<evidence type="ECO:0000256" key="2">
    <source>
        <dbReference type="ARBA" id="ARBA00022485"/>
    </source>
</evidence>
<dbReference type="CDD" id="cd02980">
    <property type="entry name" value="TRX_Fd_family"/>
    <property type="match status" value="1"/>
</dbReference>
<dbReference type="SUPFAM" id="SSF54862">
    <property type="entry name" value="4Fe-4S ferredoxins"/>
    <property type="match status" value="1"/>
</dbReference>
<dbReference type="Pfam" id="PF01512">
    <property type="entry name" value="Complex1_51K"/>
    <property type="match status" value="1"/>
</dbReference>
<dbReference type="InterPro" id="IPR001949">
    <property type="entry name" value="NADH-UbQ_OxRdtase_51kDa_CS"/>
</dbReference>
<gene>
    <name evidence="7" type="primary">nuoF</name>
    <name evidence="7" type="ORF">H9812_00010</name>
</gene>
<dbReference type="PANTHER" id="PTHR43578">
    <property type="entry name" value="NADH-QUINONE OXIDOREDUCTASE SUBUNIT F"/>
    <property type="match status" value="1"/>
</dbReference>
<dbReference type="InterPro" id="IPR011538">
    <property type="entry name" value="Nuo51_FMN-bd"/>
</dbReference>
<dbReference type="FunFam" id="1.20.1440.230:FF:000001">
    <property type="entry name" value="Mitochondrial NADH dehydrogenase flavoprotein 1"/>
    <property type="match status" value="1"/>
</dbReference>
<keyword evidence="2" id="KW-0004">4Fe-4S</keyword>
<protein>
    <submittedName>
        <fullName evidence="7">NADH-quinone oxidoreductase subunit NuoF</fullName>
    </submittedName>
</protein>
<evidence type="ECO:0000256" key="4">
    <source>
        <dbReference type="ARBA" id="ARBA00023004"/>
    </source>
</evidence>
<feature type="domain" description="4Fe-4S ferredoxin-type" evidence="6">
    <location>
        <begin position="603"/>
        <end position="630"/>
    </location>
</feature>
<dbReference type="PROSITE" id="PS51379">
    <property type="entry name" value="4FE4S_FER_2"/>
    <property type="match status" value="2"/>
</dbReference>
<organism evidence="7 8">
    <name type="scientific">Candidatus Gallimonas intestinigallinarum</name>
    <dbReference type="NCBI Taxonomy" id="2838604"/>
    <lineage>
        <taxon>Bacteria</taxon>
        <taxon>Bacillati</taxon>
        <taxon>Bacillota</taxon>
        <taxon>Clostridia</taxon>
        <taxon>Candidatus Gallimonas</taxon>
    </lineage>
</organism>
<dbReference type="Gene3D" id="3.10.20.600">
    <property type="match status" value="1"/>
</dbReference>
<keyword evidence="4" id="KW-0408">Iron</keyword>
<evidence type="ECO:0000256" key="1">
    <source>
        <dbReference type="ARBA" id="ARBA00007523"/>
    </source>
</evidence>
<evidence type="ECO:0000313" key="8">
    <source>
        <dbReference type="Proteomes" id="UP000824044"/>
    </source>
</evidence>
<dbReference type="Pfam" id="PF12838">
    <property type="entry name" value="Fer4_7"/>
    <property type="match status" value="1"/>
</dbReference>
<dbReference type="Pfam" id="PF01257">
    <property type="entry name" value="2Fe-2S_thioredx"/>
    <property type="match status" value="1"/>
</dbReference>
<dbReference type="PROSITE" id="PS00645">
    <property type="entry name" value="COMPLEX1_51K_2"/>
    <property type="match status" value="1"/>
</dbReference>
<feature type="domain" description="4Fe-4S ferredoxin-type" evidence="6">
    <location>
        <begin position="573"/>
        <end position="602"/>
    </location>
</feature>
<dbReference type="PROSITE" id="PS00198">
    <property type="entry name" value="4FE4S_FER_1"/>
    <property type="match status" value="1"/>
</dbReference>
<name>A0A9D2IVD3_9FIRM</name>
<dbReference type="Gene3D" id="1.20.1440.230">
    <property type="entry name" value="NADH-ubiquinone oxidoreductase 51kDa subunit, iron-sulphur binding domain"/>
    <property type="match status" value="1"/>
</dbReference>
<proteinExistence type="inferred from homology"/>
<dbReference type="InterPro" id="IPR017896">
    <property type="entry name" value="4Fe4S_Fe-S-bd"/>
</dbReference>
<accession>A0A9D2IVD3</accession>
<dbReference type="Pfam" id="PF10589">
    <property type="entry name" value="NADH_4Fe-4S"/>
    <property type="match status" value="1"/>
</dbReference>
<reference evidence="7" key="2">
    <citation type="submission" date="2021-04" db="EMBL/GenBank/DDBJ databases">
        <authorList>
            <person name="Gilroy R."/>
        </authorList>
    </citation>
    <scope>NUCLEOTIDE SEQUENCE</scope>
    <source>
        <strain evidence="7">CHK33-5263</strain>
    </source>
</reference>
<reference evidence="7" key="1">
    <citation type="journal article" date="2021" name="PeerJ">
        <title>Extensive microbial diversity within the chicken gut microbiome revealed by metagenomics and culture.</title>
        <authorList>
            <person name="Gilroy R."/>
            <person name="Ravi A."/>
            <person name="Getino M."/>
            <person name="Pursley I."/>
            <person name="Horton D.L."/>
            <person name="Alikhan N.F."/>
            <person name="Baker D."/>
            <person name="Gharbi K."/>
            <person name="Hall N."/>
            <person name="Watson M."/>
            <person name="Adriaenssens E.M."/>
            <person name="Foster-Nyarko E."/>
            <person name="Jarju S."/>
            <person name="Secka A."/>
            <person name="Antonio M."/>
            <person name="Oren A."/>
            <person name="Chaudhuri R.R."/>
            <person name="La Ragione R."/>
            <person name="Hildebrand F."/>
            <person name="Pallen M.J."/>
        </authorList>
    </citation>
    <scope>NUCLEOTIDE SEQUENCE</scope>
    <source>
        <strain evidence="7">CHK33-5263</strain>
    </source>
</reference>
<dbReference type="Gene3D" id="3.40.50.11540">
    <property type="entry name" value="NADH-ubiquinone oxidoreductase 51kDa subunit"/>
    <property type="match status" value="1"/>
</dbReference>
<comment type="caution">
    <text evidence="7">The sequence shown here is derived from an EMBL/GenBank/DDBJ whole genome shotgun (WGS) entry which is preliminary data.</text>
</comment>
<evidence type="ECO:0000256" key="5">
    <source>
        <dbReference type="ARBA" id="ARBA00023014"/>
    </source>
</evidence>
<dbReference type="InterPro" id="IPR036249">
    <property type="entry name" value="Thioredoxin-like_sf"/>
</dbReference>
<dbReference type="Gene3D" id="3.30.70.20">
    <property type="match status" value="1"/>
</dbReference>
<dbReference type="SUPFAM" id="SSF142984">
    <property type="entry name" value="Nqo1 middle domain-like"/>
    <property type="match status" value="1"/>
</dbReference>
<dbReference type="InterPro" id="IPR037225">
    <property type="entry name" value="Nuo51_FMN-bd_sf"/>
</dbReference>
<dbReference type="SUPFAM" id="SSF142019">
    <property type="entry name" value="Nqo1 FMN-binding domain-like"/>
    <property type="match status" value="1"/>
</dbReference>
<dbReference type="GO" id="GO:0010181">
    <property type="term" value="F:FMN binding"/>
    <property type="evidence" value="ECO:0007669"/>
    <property type="project" value="InterPro"/>
</dbReference>
<dbReference type="PANTHER" id="PTHR43578:SF3">
    <property type="entry name" value="NADH-QUINONE OXIDOREDUCTASE SUBUNIT F"/>
    <property type="match status" value="1"/>
</dbReference>
<dbReference type="SMART" id="SM00928">
    <property type="entry name" value="NADH_4Fe-4S"/>
    <property type="match status" value="1"/>
</dbReference>
<dbReference type="InterPro" id="IPR017900">
    <property type="entry name" value="4Fe4S_Fe_S_CS"/>
</dbReference>
<dbReference type="SUPFAM" id="SSF52833">
    <property type="entry name" value="Thioredoxin-like"/>
    <property type="match status" value="1"/>
</dbReference>
<dbReference type="FunFam" id="3.40.50.11540:FF:000001">
    <property type="entry name" value="NADH dehydrogenase [ubiquinone] flavoprotein 1, mitochondrial"/>
    <property type="match status" value="1"/>
</dbReference>
<dbReference type="InterPro" id="IPR019575">
    <property type="entry name" value="Nuop51_4Fe4S-bd"/>
</dbReference>
<dbReference type="GO" id="GO:0008137">
    <property type="term" value="F:NADH dehydrogenase (ubiquinone) activity"/>
    <property type="evidence" value="ECO:0007669"/>
    <property type="project" value="InterPro"/>
</dbReference>
<dbReference type="Gene3D" id="3.40.30.10">
    <property type="entry name" value="Glutaredoxin"/>
    <property type="match status" value="1"/>
</dbReference>
<dbReference type="AlphaFoldDB" id="A0A9D2IVD3"/>
<dbReference type="NCBIfam" id="NF010120">
    <property type="entry name" value="PRK13596.1"/>
    <property type="match status" value="1"/>
</dbReference>
<dbReference type="EMBL" id="DXBS01000001">
    <property type="protein sequence ID" value="HIZ23852.1"/>
    <property type="molecule type" value="Genomic_DNA"/>
</dbReference>
<dbReference type="SUPFAM" id="SSF140490">
    <property type="entry name" value="Nqo1C-terminal domain-like"/>
    <property type="match status" value="1"/>
</dbReference>
<dbReference type="GO" id="GO:0051539">
    <property type="term" value="F:4 iron, 4 sulfur cluster binding"/>
    <property type="evidence" value="ECO:0007669"/>
    <property type="project" value="UniProtKB-KW"/>
</dbReference>
<dbReference type="GO" id="GO:0046872">
    <property type="term" value="F:metal ion binding"/>
    <property type="evidence" value="ECO:0007669"/>
    <property type="project" value="UniProtKB-KW"/>
</dbReference>
<dbReference type="InterPro" id="IPR037207">
    <property type="entry name" value="Nuop51_4Fe4S-bd_sf"/>
</dbReference>
<evidence type="ECO:0000259" key="6">
    <source>
        <dbReference type="PROSITE" id="PS51379"/>
    </source>
</evidence>
<keyword evidence="5" id="KW-0411">Iron-sulfur</keyword>
<dbReference type="Proteomes" id="UP000824044">
    <property type="component" value="Unassembled WGS sequence"/>
</dbReference>
<evidence type="ECO:0000313" key="7">
    <source>
        <dbReference type="EMBL" id="HIZ23852.1"/>
    </source>
</evidence>
<keyword evidence="3" id="KW-0479">Metal-binding</keyword>
<comment type="similarity">
    <text evidence="1">Belongs to the complex I 51 kDa subunit family.</text>
</comment>